<dbReference type="InterPro" id="IPR005119">
    <property type="entry name" value="LysR_subst-bd"/>
</dbReference>
<dbReference type="Gene3D" id="3.40.190.290">
    <property type="match status" value="1"/>
</dbReference>
<feature type="domain" description="HTH lysR-type" evidence="5">
    <location>
        <begin position="4"/>
        <end position="62"/>
    </location>
</feature>
<keyword evidence="2" id="KW-0805">Transcription regulation</keyword>
<dbReference type="Proteomes" id="UP001596282">
    <property type="component" value="Unassembled WGS sequence"/>
</dbReference>
<evidence type="ECO:0000313" key="7">
    <source>
        <dbReference type="Proteomes" id="UP001596282"/>
    </source>
</evidence>
<keyword evidence="7" id="KW-1185">Reference proteome</keyword>
<dbReference type="CDD" id="cd05466">
    <property type="entry name" value="PBP2_LTTR_substrate"/>
    <property type="match status" value="1"/>
</dbReference>
<organism evidence="6 7">
    <name type="scientific">Lactiplantibacillus daowaiensis</name>
    <dbReference type="NCBI Taxonomy" id="2559918"/>
    <lineage>
        <taxon>Bacteria</taxon>
        <taxon>Bacillati</taxon>
        <taxon>Bacillota</taxon>
        <taxon>Bacilli</taxon>
        <taxon>Lactobacillales</taxon>
        <taxon>Lactobacillaceae</taxon>
        <taxon>Lactiplantibacillus</taxon>
    </lineage>
</organism>
<comment type="caution">
    <text evidence="6">The sequence shown here is derived from an EMBL/GenBank/DDBJ whole genome shotgun (WGS) entry which is preliminary data.</text>
</comment>
<dbReference type="InterPro" id="IPR000847">
    <property type="entry name" value="LysR_HTH_N"/>
</dbReference>
<dbReference type="InterPro" id="IPR036390">
    <property type="entry name" value="WH_DNA-bd_sf"/>
</dbReference>
<accession>A0ABW1S1P4</accession>
<dbReference type="EMBL" id="JBHSSC010000040">
    <property type="protein sequence ID" value="MFC6181629.1"/>
    <property type="molecule type" value="Genomic_DNA"/>
</dbReference>
<gene>
    <name evidence="6" type="ORF">ACFP5Y_10385</name>
</gene>
<dbReference type="PANTHER" id="PTHR30346:SF0">
    <property type="entry name" value="HCA OPERON TRANSCRIPTIONAL ACTIVATOR HCAR"/>
    <property type="match status" value="1"/>
</dbReference>
<evidence type="ECO:0000256" key="1">
    <source>
        <dbReference type="ARBA" id="ARBA00009437"/>
    </source>
</evidence>
<keyword evidence="3" id="KW-0238">DNA-binding</keyword>
<dbReference type="Pfam" id="PF03466">
    <property type="entry name" value="LysR_substrate"/>
    <property type="match status" value="1"/>
</dbReference>
<dbReference type="SUPFAM" id="SSF46785">
    <property type="entry name" value="Winged helix' DNA-binding domain"/>
    <property type="match status" value="1"/>
</dbReference>
<comment type="similarity">
    <text evidence="1">Belongs to the LysR transcriptional regulatory family.</text>
</comment>
<name>A0ABW1S1P4_9LACO</name>
<evidence type="ECO:0000259" key="5">
    <source>
        <dbReference type="PROSITE" id="PS50931"/>
    </source>
</evidence>
<dbReference type="PANTHER" id="PTHR30346">
    <property type="entry name" value="TRANSCRIPTIONAL DUAL REGULATOR HCAR-RELATED"/>
    <property type="match status" value="1"/>
</dbReference>
<protein>
    <submittedName>
        <fullName evidence="6">LysR family transcriptional regulator</fullName>
    </submittedName>
</protein>
<dbReference type="Pfam" id="PF00126">
    <property type="entry name" value="HTH_1"/>
    <property type="match status" value="1"/>
</dbReference>
<evidence type="ECO:0000313" key="6">
    <source>
        <dbReference type="EMBL" id="MFC6181629.1"/>
    </source>
</evidence>
<dbReference type="InterPro" id="IPR036388">
    <property type="entry name" value="WH-like_DNA-bd_sf"/>
</dbReference>
<keyword evidence="4" id="KW-0804">Transcription</keyword>
<dbReference type="RefSeq" id="WP_223876634.1">
    <property type="nucleotide sequence ID" value="NZ_BJDJ01000010.1"/>
</dbReference>
<evidence type="ECO:0000256" key="4">
    <source>
        <dbReference type="ARBA" id="ARBA00023163"/>
    </source>
</evidence>
<reference evidence="7" key="1">
    <citation type="journal article" date="2019" name="Int. J. Syst. Evol. Microbiol.">
        <title>The Global Catalogue of Microorganisms (GCM) 10K type strain sequencing project: providing services to taxonomists for standard genome sequencing and annotation.</title>
        <authorList>
            <consortium name="The Broad Institute Genomics Platform"/>
            <consortium name="The Broad Institute Genome Sequencing Center for Infectious Disease"/>
            <person name="Wu L."/>
            <person name="Ma J."/>
        </authorList>
    </citation>
    <scope>NUCLEOTIDE SEQUENCE [LARGE SCALE GENOMIC DNA]</scope>
    <source>
        <strain evidence="7">CCM 8933</strain>
    </source>
</reference>
<dbReference type="Gene3D" id="1.10.10.10">
    <property type="entry name" value="Winged helix-like DNA-binding domain superfamily/Winged helix DNA-binding domain"/>
    <property type="match status" value="1"/>
</dbReference>
<evidence type="ECO:0000256" key="3">
    <source>
        <dbReference type="ARBA" id="ARBA00023125"/>
    </source>
</evidence>
<sequence length="305" mass="34471">MSPLTINDIQAFIMVYELRHISNAAVELHMSQSELSKRMRAVETELNIKLLDTYNKRRLQITPAGETFYHHAQTMIADYEAMMHDLAPNRPTKTSKLNIGSIPVSGQYNIAQKIASFNSEHPEVELKIIEDEGNHVRQRLLDGEFQAAIIRDTQTSGLQPTEYQKQPLLADELKIILPVGHHLAHQKTIRLRDLANEQLVSLPAGSGVYELIMSLFARQSLEPHIFFESTHIETLLGMLPNSHNVTLLFKQSVTPFMTSNVVMRSLAIPVLSQLQFVYPQRDGSQLMTDLIDFLTTNATTKTNAN</sequence>
<proteinExistence type="inferred from homology"/>
<dbReference type="PROSITE" id="PS50931">
    <property type="entry name" value="HTH_LYSR"/>
    <property type="match status" value="1"/>
</dbReference>
<dbReference type="SUPFAM" id="SSF53850">
    <property type="entry name" value="Periplasmic binding protein-like II"/>
    <property type="match status" value="1"/>
</dbReference>
<evidence type="ECO:0000256" key="2">
    <source>
        <dbReference type="ARBA" id="ARBA00023015"/>
    </source>
</evidence>